<evidence type="ECO:0000313" key="1">
    <source>
        <dbReference type="EMBL" id="PRQ45313.1"/>
    </source>
</evidence>
<proteinExistence type="predicted"/>
<keyword evidence="2" id="KW-1185">Reference proteome</keyword>
<gene>
    <name evidence="1" type="ORF">RchiOBHm_Chr3g0488821</name>
</gene>
<comment type="caution">
    <text evidence="1">The sequence shown here is derived from an EMBL/GenBank/DDBJ whole genome shotgun (WGS) entry which is preliminary data.</text>
</comment>
<dbReference type="EMBL" id="PDCK01000041">
    <property type="protein sequence ID" value="PRQ45313.1"/>
    <property type="molecule type" value="Genomic_DNA"/>
</dbReference>
<reference evidence="1 2" key="1">
    <citation type="journal article" date="2018" name="Nat. Genet.">
        <title>The Rosa genome provides new insights in the design of modern roses.</title>
        <authorList>
            <person name="Bendahmane M."/>
        </authorList>
    </citation>
    <scope>NUCLEOTIDE SEQUENCE [LARGE SCALE GENOMIC DNA]</scope>
    <source>
        <strain evidence="2">cv. Old Blush</strain>
    </source>
</reference>
<name>A0A2P6RFU9_ROSCH</name>
<sequence length="69" mass="7833">MLLVIARLPFAYSLNRACHSIPIVVCIRLLFHLQHHQTPIQSSASEIFAIIVYSLHQTSIRSLASVLFF</sequence>
<dbReference type="Proteomes" id="UP000238479">
    <property type="component" value="Chromosome 3"/>
</dbReference>
<dbReference type="Gramene" id="PRQ45313">
    <property type="protein sequence ID" value="PRQ45313"/>
    <property type="gene ID" value="RchiOBHm_Chr3g0488821"/>
</dbReference>
<protein>
    <submittedName>
        <fullName evidence="1">Uncharacterized protein</fullName>
    </submittedName>
</protein>
<accession>A0A2P6RFU9</accession>
<dbReference type="AlphaFoldDB" id="A0A2P6RFU9"/>
<evidence type="ECO:0000313" key="2">
    <source>
        <dbReference type="Proteomes" id="UP000238479"/>
    </source>
</evidence>
<organism evidence="1 2">
    <name type="scientific">Rosa chinensis</name>
    <name type="common">China rose</name>
    <dbReference type="NCBI Taxonomy" id="74649"/>
    <lineage>
        <taxon>Eukaryota</taxon>
        <taxon>Viridiplantae</taxon>
        <taxon>Streptophyta</taxon>
        <taxon>Embryophyta</taxon>
        <taxon>Tracheophyta</taxon>
        <taxon>Spermatophyta</taxon>
        <taxon>Magnoliopsida</taxon>
        <taxon>eudicotyledons</taxon>
        <taxon>Gunneridae</taxon>
        <taxon>Pentapetalae</taxon>
        <taxon>rosids</taxon>
        <taxon>fabids</taxon>
        <taxon>Rosales</taxon>
        <taxon>Rosaceae</taxon>
        <taxon>Rosoideae</taxon>
        <taxon>Rosoideae incertae sedis</taxon>
        <taxon>Rosa</taxon>
    </lineage>
</organism>